<dbReference type="GO" id="GO:0005524">
    <property type="term" value="F:ATP binding"/>
    <property type="evidence" value="ECO:0007669"/>
    <property type="project" value="UniProtKB-KW"/>
</dbReference>
<dbReference type="GO" id="GO:0009035">
    <property type="term" value="F:type I site-specific deoxyribonuclease activity"/>
    <property type="evidence" value="ECO:0007669"/>
    <property type="project" value="UniProtKB-EC"/>
</dbReference>
<dbReference type="SMART" id="SM00487">
    <property type="entry name" value="DEXDc"/>
    <property type="match status" value="1"/>
</dbReference>
<dbReference type="EMBL" id="CP133217">
    <property type="protein sequence ID" value="WML86318.1"/>
    <property type="molecule type" value="Genomic_DNA"/>
</dbReference>
<dbReference type="SUPFAM" id="SSF52540">
    <property type="entry name" value="P-loop containing nucleoside triphosphate hydrolases"/>
    <property type="match status" value="1"/>
</dbReference>
<name>A0AA51QWK9_9GAMM</name>
<dbReference type="InterPro" id="IPR007409">
    <property type="entry name" value="Restrct_endonuc_type1_HsdR_N"/>
</dbReference>
<sequence length="992" mass="113463">MPSNKETLFQNHICAFLEREHGYHALTKAELPAQDFHIIESHLLAFIQATQPDRYAELHTVFGLKTDDEIIRTLKQACAKAKPLWLVMREGLQVRGVKFELYKPKPRSATSELQHQHYQHNRFSYKKEYRYNLNNDERVDLVLWLNGLPIIVVELKHEDEGQFVDDAIHSSFLTRDLNNSLYRLPFLYVAASDTQVKVATDPRSDKHFRWFNAQLTNTAQTHGEYPIEHLYRDAFAKDTIARYLEHFLVYAPAKQEITATGEVLTEPAFSIFPRYHQLRASRQLAERVRLHANQHHRLGLKYLVNHSAGSGKTLTMAWMADQLDSLYTTDNRKVFDNIIILTDRKSLDKNIRDDLERFTHLKSKVHFAKRSSQLADFLAKDRDIIVSTIQKFGYIQDKIQQSEVLKSRRIAFLIDEAHRSQDGKLALKMRKVFTAEGEYEEEEDETPNSDDVAATLEKLNISNQVCVAFTATPTPKTVAFFGEPIDIYSEEEAIQEGYILDVVQHIVSYKTLYHLQSSKALPDKEFSAGVVAKALRDLAFSDDDLIQYKSEVIVKLFQEQVAASIQGRGKAMVVASSRPAGYKYFQTLQTILAEKDLPYKVLFAFSDYTDPKTNQSIEEIKVNQLDTLHDGRVIEEVFEQDDYRILVVANKFQTGFDQPLLSAMFLDKAVKGVNAIQTVSRLNRKRADKEQDDLLVVDFTNSSEAIFKAFNQFRKGSPYQEQEPDKAVLEAIYQQVLAMGAFDTAAIQHCVNAYTTAEKEAKQRNAESDALLSNTKQAYRQQFNQRLTDAEARKAYIALLRRYTKLYYFIAQFFTLESHLHEFIVFAEVMANSLVQQGKVSELKLLLKHIQLTKGAVLYVDKVFNPGGVKDVRTSGGVGSGAGGKEMPSTTLDDAIKELETKFQISKEDAIVIREICEEVAAKAEIKRKIAHNRDNILFLEQYEPTLHSEIRMGYMERDLWGQLQNPIYTDKGGIIPIMGKTIIQQVMQLAA</sequence>
<keyword evidence="2" id="KW-0347">Helicase</keyword>
<dbReference type="Gene3D" id="3.40.50.300">
    <property type="entry name" value="P-loop containing nucleotide triphosphate hydrolases"/>
    <property type="match status" value="2"/>
</dbReference>
<dbReference type="RefSeq" id="WP_308871837.1">
    <property type="nucleotide sequence ID" value="NZ_CP133197.1"/>
</dbReference>
<dbReference type="InterPro" id="IPR027417">
    <property type="entry name" value="P-loop_NTPase"/>
</dbReference>
<dbReference type="Pfam" id="PF22679">
    <property type="entry name" value="T1R_D3-like"/>
    <property type="match status" value="1"/>
</dbReference>
<dbReference type="InterPro" id="IPR040980">
    <property type="entry name" value="SWI2_SNF2"/>
</dbReference>
<feature type="domain" description="Helicase ATP-binding" evidence="1">
    <location>
        <begin position="293"/>
        <end position="491"/>
    </location>
</feature>
<evidence type="ECO:0000313" key="2">
    <source>
        <dbReference type="EMBL" id="WML86318.1"/>
    </source>
</evidence>
<keyword evidence="2" id="KW-0378">Hydrolase</keyword>
<dbReference type="PANTHER" id="PTHR42927:SF1">
    <property type="entry name" value="HELICASE SUPERFAMILY 1 AND 2 DOMAIN-CONTAINING PROTEIN"/>
    <property type="match status" value="1"/>
</dbReference>
<proteinExistence type="predicted"/>
<dbReference type="Pfam" id="PF04313">
    <property type="entry name" value="HSDR_N"/>
    <property type="match status" value="1"/>
</dbReference>
<dbReference type="GO" id="GO:0004386">
    <property type="term" value="F:helicase activity"/>
    <property type="evidence" value="ECO:0007669"/>
    <property type="project" value="UniProtKB-KW"/>
</dbReference>
<accession>A0AA51QWK9</accession>
<protein>
    <submittedName>
        <fullName evidence="2">DEAD/DEAH box helicase family protein</fullName>
    </submittedName>
</protein>
<dbReference type="AlphaFoldDB" id="A0AA51QWK9"/>
<keyword evidence="2" id="KW-0547">Nucleotide-binding</keyword>
<dbReference type="InterPro" id="IPR055180">
    <property type="entry name" value="HsdR_RecA-like_helicase_dom_2"/>
</dbReference>
<dbReference type="REBASE" id="755000">
    <property type="entry name" value="TsuDNT52ORF18765P"/>
</dbReference>
<keyword evidence="2" id="KW-0067">ATP-binding</keyword>
<dbReference type="PROSITE" id="PS51192">
    <property type="entry name" value="HELICASE_ATP_BIND_1"/>
    <property type="match status" value="1"/>
</dbReference>
<evidence type="ECO:0000259" key="1">
    <source>
        <dbReference type="PROSITE" id="PS51192"/>
    </source>
</evidence>
<dbReference type="Gene3D" id="3.90.1570.50">
    <property type="match status" value="1"/>
</dbReference>
<dbReference type="Proteomes" id="UP001229862">
    <property type="component" value="Chromosome"/>
</dbReference>
<dbReference type="Pfam" id="PF18766">
    <property type="entry name" value="SWI2_SNF2"/>
    <property type="match status" value="1"/>
</dbReference>
<dbReference type="GO" id="GO:0009307">
    <property type="term" value="P:DNA restriction-modification system"/>
    <property type="evidence" value="ECO:0007669"/>
    <property type="project" value="UniProtKB-KW"/>
</dbReference>
<dbReference type="InterPro" id="IPR014001">
    <property type="entry name" value="Helicase_ATP-bd"/>
</dbReference>
<dbReference type="PANTHER" id="PTHR42927">
    <property type="entry name" value="HELICASE SUPERFAMILY 1 AND 2 DOMAIN-CONTAINING PROTEIN"/>
    <property type="match status" value="1"/>
</dbReference>
<dbReference type="GO" id="GO:0003677">
    <property type="term" value="F:DNA binding"/>
    <property type="evidence" value="ECO:0007669"/>
    <property type="project" value="UniProtKB-KW"/>
</dbReference>
<reference evidence="2" key="1">
    <citation type="submission" date="2023-08" db="EMBL/GenBank/DDBJ databases">
        <title>New molecular markers tilS and rpoB for phylogenetic and monitoring studies of the genus Thiothrix biodiversity.</title>
        <authorList>
            <person name="Ravin N.V."/>
            <person name="Smolyakov D."/>
            <person name="Markov N.D."/>
            <person name="Beletsky A.V."/>
            <person name="Mardanov A.V."/>
            <person name="Rudenko T.S."/>
            <person name="Grabovich M.Y."/>
        </authorList>
    </citation>
    <scope>NUCLEOTIDE SEQUENCE</scope>
    <source>
        <strain evidence="2">DNT52</strain>
    </source>
</reference>
<organism evidence="2">
    <name type="scientific">Thiothrix subterranea</name>
    <dbReference type="NCBI Taxonomy" id="2735563"/>
    <lineage>
        <taxon>Bacteria</taxon>
        <taxon>Pseudomonadati</taxon>
        <taxon>Pseudomonadota</taxon>
        <taxon>Gammaproteobacteria</taxon>
        <taxon>Thiotrichales</taxon>
        <taxon>Thiotrichaceae</taxon>
        <taxon>Thiothrix</taxon>
    </lineage>
</organism>
<gene>
    <name evidence="2" type="ORF">RCG00_18745</name>
</gene>